<evidence type="ECO:0000256" key="11">
    <source>
        <dbReference type="SAM" id="MobiDB-lite"/>
    </source>
</evidence>
<feature type="binding site" evidence="10">
    <location>
        <position position="725"/>
    </location>
    <ligand>
        <name>acetyl-CoA</name>
        <dbReference type="ChEBI" id="CHEBI:57288"/>
    </ligand>
</feature>
<feature type="region of interest" description="Disordered" evidence="11">
    <location>
        <begin position="971"/>
        <end position="1019"/>
    </location>
</feature>
<keyword evidence="15" id="KW-1185">Reference proteome</keyword>
<dbReference type="GO" id="GO:0030686">
    <property type="term" value="C:90S preribosome"/>
    <property type="evidence" value="ECO:0007669"/>
    <property type="project" value="TreeGrafter"/>
</dbReference>
<keyword evidence="12" id="KW-1133">Transmembrane helix</keyword>
<feature type="binding site" evidence="10">
    <location>
        <position position="469"/>
    </location>
    <ligand>
        <name>ATP</name>
        <dbReference type="ChEBI" id="CHEBI:30616"/>
    </ligand>
</feature>
<comment type="caution">
    <text evidence="14">The sequence shown here is derived from an EMBL/GenBank/DDBJ whole genome shotgun (WGS) entry which is preliminary data.</text>
</comment>
<evidence type="ECO:0000313" key="14">
    <source>
        <dbReference type="EMBL" id="KAK2144184.1"/>
    </source>
</evidence>
<accession>A0AAD9J0Q1</accession>
<dbReference type="Pfam" id="PF08351">
    <property type="entry name" value="TmcA_N"/>
    <property type="match status" value="1"/>
</dbReference>
<dbReference type="AlphaFoldDB" id="A0AAD9J0Q1"/>
<dbReference type="GO" id="GO:1904812">
    <property type="term" value="P:rRNA acetylation involved in maturation of SSU-rRNA"/>
    <property type="evidence" value="ECO:0007669"/>
    <property type="project" value="InterPro"/>
</dbReference>
<dbReference type="EC" id="2.3.1.-" evidence="10"/>
<feature type="domain" description="N-acetyltransferase" evidence="13">
    <location>
        <begin position="557"/>
        <end position="753"/>
    </location>
</feature>
<feature type="binding site" evidence="10">
    <location>
        <begin position="635"/>
        <end position="641"/>
    </location>
    <ligand>
        <name>acetyl-CoA</name>
        <dbReference type="ChEBI" id="CHEBI:57288"/>
    </ligand>
</feature>
<dbReference type="Pfam" id="PF13725">
    <property type="entry name" value="tRNA_bind_2"/>
    <property type="match status" value="1"/>
</dbReference>
<name>A0AAD9J0Q1_9ANNE</name>
<proteinExistence type="inferred from homology"/>
<evidence type="ECO:0000256" key="8">
    <source>
        <dbReference type="ARBA" id="ARBA00023315"/>
    </source>
</evidence>
<dbReference type="Gene3D" id="3.40.50.11040">
    <property type="match status" value="1"/>
</dbReference>
<keyword evidence="4 10" id="KW-0819">tRNA processing</keyword>
<evidence type="ECO:0000256" key="10">
    <source>
        <dbReference type="HAMAP-Rule" id="MF_03211"/>
    </source>
</evidence>
<dbReference type="PANTHER" id="PTHR10925">
    <property type="entry name" value="N-ACETYLTRANSFERASE 10"/>
    <property type="match status" value="1"/>
</dbReference>
<dbReference type="InterPro" id="IPR027992">
    <property type="entry name" value="tRNA_bind_dom"/>
</dbReference>
<dbReference type="InterPro" id="IPR032672">
    <property type="entry name" value="TmcA/NAT10/Kre33"/>
</dbReference>
<keyword evidence="5 10" id="KW-0547">Nucleotide-binding</keyword>
<evidence type="ECO:0000256" key="2">
    <source>
        <dbReference type="ARBA" id="ARBA00022552"/>
    </source>
</evidence>
<dbReference type="InterPro" id="IPR016181">
    <property type="entry name" value="Acyl_CoA_acyltransferase"/>
</dbReference>
<dbReference type="InterPro" id="IPR033688">
    <property type="entry name" value="NAT10"/>
</dbReference>
<feature type="compositionally biased region" description="Basic residues" evidence="11">
    <location>
        <begin position="1006"/>
        <end position="1019"/>
    </location>
</feature>
<keyword evidence="8 10" id="KW-0012">Acyltransferase</keyword>
<evidence type="ECO:0000256" key="7">
    <source>
        <dbReference type="ARBA" id="ARBA00023242"/>
    </source>
</evidence>
<dbReference type="Gene3D" id="3.40.630.30">
    <property type="match status" value="1"/>
</dbReference>
<dbReference type="FunFam" id="3.40.50.11040:FF:000006">
    <property type="entry name" value="RNA cytidine acetyltransferase"/>
    <property type="match status" value="1"/>
</dbReference>
<dbReference type="Gene3D" id="3.40.50.300">
    <property type="entry name" value="P-loop containing nucleotide triphosphate hydrolases"/>
    <property type="match status" value="1"/>
</dbReference>
<evidence type="ECO:0000256" key="4">
    <source>
        <dbReference type="ARBA" id="ARBA00022694"/>
    </source>
</evidence>
<keyword evidence="12" id="KW-0812">Transmembrane</keyword>
<evidence type="ECO:0000256" key="3">
    <source>
        <dbReference type="ARBA" id="ARBA00022679"/>
    </source>
</evidence>
<dbReference type="SUPFAM" id="SSF55729">
    <property type="entry name" value="Acyl-CoA N-acyltransferases (Nat)"/>
    <property type="match status" value="1"/>
</dbReference>
<protein>
    <recommendedName>
        <fullName evidence="9 10">RNA cytidine acetyltransferase</fullName>
        <ecNumber evidence="10">2.3.1.-</ecNumber>
    </recommendedName>
    <alternativeName>
        <fullName evidence="10">18S rRNA cytosine acetyltransferase</fullName>
    </alternativeName>
</protein>
<comment type="function">
    <text evidence="10">RNA cytidine acetyltransferase with specificity toward both 18S rRNA and tRNAs. Catalyzes the formation of N(4)-acetylcytidine (ac4C) in 18S rRNA. Required for early nucleolar cleavages of precursor rRNA at sites A0, A1 and A2 during 18S rRNA synthesis. Catalyzes the formation of ac4C in serine and leucine tRNAs. Requires a tRNA-binding adapter protein for full tRNA acetyltransferase activity but not for 18S rRNA acetylation.</text>
</comment>
<dbReference type="InterPro" id="IPR000182">
    <property type="entry name" value="GNAT_dom"/>
</dbReference>
<comment type="similarity">
    <text evidence="10">Belongs to the RNA cytidine acetyltransferase family. NAT10 subfamily.</text>
</comment>
<evidence type="ECO:0000256" key="12">
    <source>
        <dbReference type="SAM" id="Phobius"/>
    </source>
</evidence>
<dbReference type="Pfam" id="PF05127">
    <property type="entry name" value="NAT10_TcmA_helicase"/>
    <property type="match status" value="1"/>
</dbReference>
<dbReference type="InterPro" id="IPR027417">
    <property type="entry name" value="P-loop_NTPase"/>
</dbReference>
<keyword evidence="2 10" id="KW-0698">rRNA processing</keyword>
<evidence type="ECO:0000313" key="15">
    <source>
        <dbReference type="Proteomes" id="UP001208570"/>
    </source>
</evidence>
<feature type="transmembrane region" description="Helical" evidence="12">
    <location>
        <begin position="291"/>
        <end position="310"/>
    </location>
</feature>
<dbReference type="EMBL" id="JAODUP010000779">
    <property type="protein sequence ID" value="KAK2144184.1"/>
    <property type="molecule type" value="Genomic_DNA"/>
</dbReference>
<dbReference type="InterPro" id="IPR007807">
    <property type="entry name" value="TcmA/NAT10_helicase"/>
</dbReference>
<comment type="catalytic activity">
    <reaction evidence="10">
        <text>a cytidine in 18S rRNA + acetyl-CoA + ATP + H2O = an N(4)-acetylcytidine in 18S rRNA + ADP + phosphate + CoA + H(+)</text>
        <dbReference type="Rhea" id="RHEA:51424"/>
        <dbReference type="Rhea" id="RHEA-COMP:13575"/>
        <dbReference type="Rhea" id="RHEA-COMP:13576"/>
        <dbReference type="ChEBI" id="CHEBI:15377"/>
        <dbReference type="ChEBI" id="CHEBI:15378"/>
        <dbReference type="ChEBI" id="CHEBI:30616"/>
        <dbReference type="ChEBI" id="CHEBI:43474"/>
        <dbReference type="ChEBI" id="CHEBI:57287"/>
        <dbReference type="ChEBI" id="CHEBI:57288"/>
        <dbReference type="ChEBI" id="CHEBI:74900"/>
        <dbReference type="ChEBI" id="CHEBI:82748"/>
        <dbReference type="ChEBI" id="CHEBI:456216"/>
    </reaction>
</comment>
<sequence>MRKKVDNRIRVMIENGIATQHRSMFVVVGDKGRDQVVILHHMLSKAVIKARPSVLWCYKKELGFSSHRKKRMKQLQKKIRTGKLDLKEDDPFELFVSATNIRYCYYSETHKILGSTYGMCVLQDFEALSPNLLARTIETVEGGGLVVILLKSMTSLKQLYTLAMDVHARFRTESHQDVTGRFNERFLLSLTSCPNCIVIDDQLNLLPLSSHALNITPVPPKSIDDPPSPEEQELLALKESLQDTQPVGVLTNCCKTLDQGKALLKFIEAISEKTLRSTVVMTAARGRGKSAALGLAMASAVAFGYSNIFVTAPSPENLKTMFEFVFKGFDALEYEEHLDYELVQSTNPEFNKAVVRVNIFREHRQTIQYIHPADSHKLGQAELVCIDEAAAIPLPLVKALFGPYLVFMSSTINGYEGTGRSLSLKLIHQLRQQSATFGGMPVEAKKAVESTSSATGRILHEVTLNESIRYANGDPVEKWLNELLCLDVASVPHIQSGCPVPASCDLYYVSRDTLFSYHKASEAFLQRLMALYVASHYKNSPNDLQMLSDAPAHHIFCLLGPVDPSSSALPEVLSVLQVCLEGEISRQTILNSLTRGKRASGDLIPWTVTQQFQDAEFGSLSGARIVRIATHPEYQGMGYGTRAMELLQQYYEGRIPSLTETDDTQPQLEAENIQSEELGLLNERLTPRKNLPPLLLKLSERVPENLDYLGVSYGLTASLLRFWKKSGFTPVYLRQTANELTGEHSCIMLKLLDHEEKQLKDEDNWLKAYWLDFRRRFVSLMSYQFREFTPSLCLSILQQKLIRNSLQVLDVKELNIHFTSYDLKRLELYSQNMVDYHLIMDLLPTISRLHFLERLDVHLSAVQCAILLALGLQHKTVNDVEKQLDLPATQILGLFNRTIRKVSQYLRSIKEADIERGMITQQDINMEPVSMSMEQELTEAAAEVMEGEKRKGSLLTDADLRQYAIKGTPSEWDKALKKGGKGALSAKGSHEKRKHSNNPDEDNRKDRKKFKKHKKGKKQ</sequence>
<comment type="catalytic activity">
    <reaction evidence="10">
        <text>a cytidine in tRNA + acetyl-CoA + ATP + H2O = an N(4)-acetylcytidine in tRNA + ADP + phosphate + CoA + H(+)</text>
        <dbReference type="Rhea" id="RHEA:53876"/>
        <dbReference type="Rhea" id="RHEA-COMP:13670"/>
        <dbReference type="Rhea" id="RHEA-COMP:13671"/>
        <dbReference type="ChEBI" id="CHEBI:15377"/>
        <dbReference type="ChEBI" id="CHEBI:15378"/>
        <dbReference type="ChEBI" id="CHEBI:30616"/>
        <dbReference type="ChEBI" id="CHEBI:43474"/>
        <dbReference type="ChEBI" id="CHEBI:57287"/>
        <dbReference type="ChEBI" id="CHEBI:57288"/>
        <dbReference type="ChEBI" id="CHEBI:74900"/>
        <dbReference type="ChEBI" id="CHEBI:82748"/>
        <dbReference type="ChEBI" id="CHEBI:456216"/>
    </reaction>
</comment>
<keyword evidence="12" id="KW-0472">Membrane</keyword>
<dbReference type="FunFam" id="3.40.50.300:FF:002218">
    <property type="entry name" value="tRNA(Met) cytidine acetyltransferase TmcA"/>
    <property type="match status" value="1"/>
</dbReference>
<evidence type="ECO:0000256" key="1">
    <source>
        <dbReference type="ARBA" id="ARBA00004604"/>
    </source>
</evidence>
<gene>
    <name evidence="14" type="ORF">LSH36_779g02016</name>
</gene>
<dbReference type="Pfam" id="PF13718">
    <property type="entry name" value="GNAT_acetyltr_2"/>
    <property type="match status" value="1"/>
</dbReference>
<dbReference type="HAMAP" id="MF_03211">
    <property type="entry name" value="RNA_acetyltr_Nat10"/>
    <property type="match status" value="1"/>
</dbReference>
<feature type="binding site" evidence="10">
    <location>
        <begin position="286"/>
        <end position="295"/>
    </location>
    <ligand>
        <name>ATP</name>
        <dbReference type="ChEBI" id="CHEBI:30616"/>
    </ligand>
</feature>
<keyword evidence="7 10" id="KW-0539">Nucleus</keyword>
<dbReference type="GO" id="GO:1990883">
    <property type="term" value="F:18S rRNA cytidine N-acetyltransferase activity"/>
    <property type="evidence" value="ECO:0007669"/>
    <property type="project" value="TreeGrafter"/>
</dbReference>
<evidence type="ECO:0000256" key="5">
    <source>
        <dbReference type="ARBA" id="ARBA00022741"/>
    </source>
</evidence>
<keyword evidence="6 10" id="KW-0067">ATP-binding</keyword>
<dbReference type="PANTHER" id="PTHR10925:SF5">
    <property type="entry name" value="RNA CYTIDINE ACETYLTRANSFERASE"/>
    <property type="match status" value="1"/>
</dbReference>
<dbReference type="CDD" id="cd04301">
    <property type="entry name" value="NAT_SF"/>
    <property type="match status" value="1"/>
</dbReference>
<comment type="subcellular location">
    <subcellularLocation>
        <location evidence="1 10">Nucleus</location>
        <location evidence="1 10">Nucleolus</location>
    </subcellularLocation>
</comment>
<dbReference type="GO" id="GO:0051391">
    <property type="term" value="P:tRNA acetylation"/>
    <property type="evidence" value="ECO:0007669"/>
    <property type="project" value="UniProtKB-UniRule"/>
</dbReference>
<dbReference type="GO" id="GO:0005730">
    <property type="term" value="C:nucleolus"/>
    <property type="evidence" value="ECO:0007669"/>
    <property type="project" value="UniProtKB-SubCell"/>
</dbReference>
<evidence type="ECO:0000256" key="9">
    <source>
        <dbReference type="ARBA" id="ARBA00068357"/>
    </source>
</evidence>
<evidence type="ECO:0000256" key="6">
    <source>
        <dbReference type="ARBA" id="ARBA00022840"/>
    </source>
</evidence>
<evidence type="ECO:0000259" key="13">
    <source>
        <dbReference type="PROSITE" id="PS51186"/>
    </source>
</evidence>
<feature type="binding site" evidence="10">
    <location>
        <begin position="628"/>
        <end position="630"/>
    </location>
    <ligand>
        <name>acetyl-CoA</name>
        <dbReference type="ChEBI" id="CHEBI:57288"/>
    </ligand>
</feature>
<keyword evidence="3 10" id="KW-0808">Transferase</keyword>
<reference evidence="14" key="1">
    <citation type="journal article" date="2023" name="Mol. Biol. Evol.">
        <title>Third-Generation Sequencing Reveals the Adaptive Role of the Epigenome in Three Deep-Sea Polychaetes.</title>
        <authorList>
            <person name="Perez M."/>
            <person name="Aroh O."/>
            <person name="Sun Y."/>
            <person name="Lan Y."/>
            <person name="Juniper S.K."/>
            <person name="Young C.R."/>
            <person name="Angers B."/>
            <person name="Qian P.Y."/>
        </authorList>
    </citation>
    <scope>NUCLEOTIDE SEQUENCE</scope>
    <source>
        <strain evidence="14">P08H-3</strain>
    </source>
</reference>
<dbReference type="Proteomes" id="UP001208570">
    <property type="component" value="Unassembled WGS sequence"/>
</dbReference>
<dbReference type="GO" id="GO:0000049">
    <property type="term" value="F:tRNA binding"/>
    <property type="evidence" value="ECO:0007669"/>
    <property type="project" value="TreeGrafter"/>
</dbReference>
<dbReference type="PROSITE" id="PS51186">
    <property type="entry name" value="GNAT"/>
    <property type="match status" value="1"/>
</dbReference>
<organism evidence="14 15">
    <name type="scientific">Paralvinella palmiformis</name>
    <dbReference type="NCBI Taxonomy" id="53620"/>
    <lineage>
        <taxon>Eukaryota</taxon>
        <taxon>Metazoa</taxon>
        <taxon>Spiralia</taxon>
        <taxon>Lophotrochozoa</taxon>
        <taxon>Annelida</taxon>
        <taxon>Polychaeta</taxon>
        <taxon>Sedentaria</taxon>
        <taxon>Canalipalpata</taxon>
        <taxon>Terebellida</taxon>
        <taxon>Terebelliformia</taxon>
        <taxon>Alvinellidae</taxon>
        <taxon>Paralvinella</taxon>
    </lineage>
</organism>
<dbReference type="InterPro" id="IPR013562">
    <property type="entry name" value="TmcA/NAT10_N"/>
</dbReference>
<dbReference type="GO" id="GO:0005524">
    <property type="term" value="F:ATP binding"/>
    <property type="evidence" value="ECO:0007669"/>
    <property type="project" value="UniProtKB-UniRule"/>
</dbReference>